<dbReference type="AlphaFoldDB" id="A0A0D7BEN8"/>
<proteinExistence type="predicted"/>
<feature type="region of interest" description="Disordered" evidence="1">
    <location>
        <begin position="1"/>
        <end position="26"/>
    </location>
</feature>
<name>A0A0D7BEN8_9AGAR</name>
<protein>
    <submittedName>
        <fullName evidence="2">Uncharacterized protein</fullName>
    </submittedName>
</protein>
<accession>A0A0D7BEN8</accession>
<dbReference type="OrthoDB" id="3171382at2759"/>
<dbReference type="Proteomes" id="UP000054007">
    <property type="component" value="Unassembled WGS sequence"/>
</dbReference>
<dbReference type="EMBL" id="KN880510">
    <property type="protein sequence ID" value="KIY68061.1"/>
    <property type="molecule type" value="Genomic_DNA"/>
</dbReference>
<evidence type="ECO:0000256" key="1">
    <source>
        <dbReference type="SAM" id="MobiDB-lite"/>
    </source>
</evidence>
<organism evidence="2 3">
    <name type="scientific">Cylindrobasidium torrendii FP15055 ss-10</name>
    <dbReference type="NCBI Taxonomy" id="1314674"/>
    <lineage>
        <taxon>Eukaryota</taxon>
        <taxon>Fungi</taxon>
        <taxon>Dikarya</taxon>
        <taxon>Basidiomycota</taxon>
        <taxon>Agaricomycotina</taxon>
        <taxon>Agaricomycetes</taxon>
        <taxon>Agaricomycetidae</taxon>
        <taxon>Agaricales</taxon>
        <taxon>Marasmiineae</taxon>
        <taxon>Physalacriaceae</taxon>
        <taxon>Cylindrobasidium</taxon>
    </lineage>
</organism>
<evidence type="ECO:0000313" key="2">
    <source>
        <dbReference type="EMBL" id="KIY68061.1"/>
    </source>
</evidence>
<reference evidence="2 3" key="1">
    <citation type="journal article" date="2015" name="Fungal Genet. Biol.">
        <title>Evolution of novel wood decay mechanisms in Agaricales revealed by the genome sequences of Fistulina hepatica and Cylindrobasidium torrendii.</title>
        <authorList>
            <person name="Floudas D."/>
            <person name="Held B.W."/>
            <person name="Riley R."/>
            <person name="Nagy L.G."/>
            <person name="Koehler G."/>
            <person name="Ransdell A.S."/>
            <person name="Younus H."/>
            <person name="Chow J."/>
            <person name="Chiniquy J."/>
            <person name="Lipzen A."/>
            <person name="Tritt A."/>
            <person name="Sun H."/>
            <person name="Haridas S."/>
            <person name="LaButti K."/>
            <person name="Ohm R.A."/>
            <person name="Kues U."/>
            <person name="Blanchette R.A."/>
            <person name="Grigoriev I.V."/>
            <person name="Minto R.E."/>
            <person name="Hibbett D.S."/>
        </authorList>
    </citation>
    <scope>NUCLEOTIDE SEQUENCE [LARGE SCALE GENOMIC DNA]</scope>
    <source>
        <strain evidence="2 3">FP15055 ss-10</strain>
    </source>
</reference>
<dbReference type="STRING" id="1314674.A0A0D7BEN8"/>
<evidence type="ECO:0000313" key="3">
    <source>
        <dbReference type="Proteomes" id="UP000054007"/>
    </source>
</evidence>
<keyword evidence="3" id="KW-1185">Reference proteome</keyword>
<sequence length="302" mass="34467">MASSSPSSSSSSGSQKPSTQPKVRQPAFANWPTVKILVPPQGRFSPKTDEWCITYCTQSIRGRLETKQPSCRSLCVRHIFAHEVRNILAFRHHQAVDEEGQARYPLPAEGQTVNIPKLLGGKPPEPDKEPGPIPPKRFWEEGWYFWTSTTPQAALEHMATMHFDLRKQQQREAYKDKRKATWIEYQQFIERKQDANPEAAAKFHGKIVPPKPLPDTTQDSLLIALPPQIELWHSLDRVLKPTWNSLNTLQESIASGNMRRFATRCWENAFTKEPWKLANHALETAGNAFFGKNNEDSDKEQD</sequence>
<gene>
    <name evidence="2" type="ORF">CYLTODRAFT_351948</name>
</gene>
<feature type="compositionally biased region" description="Low complexity" evidence="1">
    <location>
        <begin position="1"/>
        <end position="14"/>
    </location>
</feature>